<feature type="region of interest" description="Disordered" evidence="1">
    <location>
        <begin position="200"/>
        <end position="219"/>
    </location>
</feature>
<accession>A0A1M6WBT8</accession>
<reference evidence="3" key="1">
    <citation type="submission" date="2016-11" db="EMBL/GenBank/DDBJ databases">
        <authorList>
            <person name="Varghese N."/>
            <person name="Submissions S."/>
        </authorList>
    </citation>
    <scope>NUCLEOTIDE SEQUENCE [LARGE SCALE GENOMIC DNA]</scope>
    <source>
        <strain evidence="3">UWOS</strain>
    </source>
</reference>
<dbReference type="EMBL" id="FRAW01000023">
    <property type="protein sequence ID" value="SHK91151.1"/>
    <property type="molecule type" value="Genomic_DNA"/>
</dbReference>
<evidence type="ECO:0000313" key="2">
    <source>
        <dbReference type="EMBL" id="SHK91151.1"/>
    </source>
</evidence>
<proteinExistence type="predicted"/>
<dbReference type="RefSeq" id="WP_073305147.1">
    <property type="nucleotide sequence ID" value="NZ_FRAW01000023.1"/>
</dbReference>
<feature type="compositionally biased region" description="Polar residues" evidence="1">
    <location>
        <begin position="206"/>
        <end position="216"/>
    </location>
</feature>
<dbReference type="Proteomes" id="UP000184275">
    <property type="component" value="Unassembled WGS sequence"/>
</dbReference>
<evidence type="ECO:0000256" key="1">
    <source>
        <dbReference type="SAM" id="MobiDB-lite"/>
    </source>
</evidence>
<protein>
    <submittedName>
        <fullName evidence="2">RloB-like protein</fullName>
    </submittedName>
</protein>
<name>A0A1M6WBT8_9BACT</name>
<dbReference type="AlphaFoldDB" id="A0A1M6WBT8"/>
<organism evidence="2 3">
    <name type="scientific">Fibrobacter intestinalis</name>
    <dbReference type="NCBI Taxonomy" id="28122"/>
    <lineage>
        <taxon>Bacteria</taxon>
        <taxon>Pseudomonadati</taxon>
        <taxon>Fibrobacterota</taxon>
        <taxon>Fibrobacteria</taxon>
        <taxon>Fibrobacterales</taxon>
        <taxon>Fibrobacteraceae</taxon>
        <taxon>Fibrobacter</taxon>
    </lineage>
</organism>
<gene>
    <name evidence="2" type="ORF">SAMN05720469_12318</name>
</gene>
<dbReference type="InterPro" id="IPR025591">
    <property type="entry name" value="RloB"/>
</dbReference>
<sequence length="248" mass="28906">MKKLSLEEIVKEEELHAQRIEQESQPKKRFVKLTFLIATEGTQTEPNYFNALKKELEKSNRFSIDISVQGKGKPTTTLVNKVYRQIEYNHQEYDRIWVVFDRDEFSDFDEAIQQSADYKINCAWSNESFELWLLLHFKDVSEHTNRKDLCNLLEAAIRNELHKIDPNTLYDYSKGDSEIYEHVTKLGSETDAFARAETLKNKSKESSNAPSAQNPCTHVDELVFELRHPELTAEKIKDEEKANAQKTT</sequence>
<dbReference type="Pfam" id="PF13707">
    <property type="entry name" value="RloB"/>
    <property type="match status" value="1"/>
</dbReference>
<evidence type="ECO:0000313" key="3">
    <source>
        <dbReference type="Proteomes" id="UP000184275"/>
    </source>
</evidence>
<keyword evidence="3" id="KW-1185">Reference proteome</keyword>